<name>A0A0K1EK87_CHOCO</name>
<dbReference type="AlphaFoldDB" id="A0A0K1EK87"/>
<evidence type="ECO:0000256" key="2">
    <source>
        <dbReference type="SAM" id="Phobius"/>
    </source>
</evidence>
<proteinExistence type="predicted"/>
<evidence type="ECO:0000256" key="1">
    <source>
        <dbReference type="SAM" id="MobiDB-lite"/>
    </source>
</evidence>
<dbReference type="InterPro" id="IPR016195">
    <property type="entry name" value="Pol/histidinol_Pase-like"/>
</dbReference>
<sequence>MNTSARSLTRSPRSVSRKPPTRRGPWGAATAFAAKALSLLGGVAVCSIGLLALGSVGCGRPVAHVLADLAVSGASHPTLPRPDALSESARAAGYRILGGDLHCHVRPPDGYPHVSRTVAETVALAREEKLDFVVLTPHLRAGFFLDEGRRAVAIAQQRTLAEEVRRAAGSGPVFVVGFEYTDFTYGHLGASFGDLEAVLAAVPVHEAQARPGRFFDEYVRRGGFLVINHPLLVPLDTLIPWARYDMSWQPFTRRMPEPFPDEIMTAGRLAQGIEVFNLAVSEMRDRLMLFDRHHSLREAMRLVDWQITLRPRRFVPVGGSDSHSAHLRATTFVLASARTPESIRDALRAGRVCVREPAACSLEARGEGTAGQGSVWSPVGSSLHDVHRLVVRTRGERARILLNGRALAPEGPGRDIEVTVDPRWCSVVRAEVDGGYSAPIYVNCGDLGGDPLEPPQPASSVARFTPDTP</sequence>
<dbReference type="KEGG" id="ccro:CMC5_051710"/>
<dbReference type="Proteomes" id="UP000067626">
    <property type="component" value="Chromosome"/>
</dbReference>
<evidence type="ECO:0008006" key="5">
    <source>
        <dbReference type="Google" id="ProtNLM"/>
    </source>
</evidence>
<keyword evidence="2" id="KW-1133">Transmembrane helix</keyword>
<feature type="transmembrane region" description="Helical" evidence="2">
    <location>
        <begin position="26"/>
        <end position="53"/>
    </location>
</feature>
<feature type="compositionally biased region" description="Polar residues" evidence="1">
    <location>
        <begin position="1"/>
        <end position="14"/>
    </location>
</feature>
<accession>A0A0K1EK87</accession>
<evidence type="ECO:0000313" key="4">
    <source>
        <dbReference type="Proteomes" id="UP000067626"/>
    </source>
</evidence>
<reference evidence="3 4" key="1">
    <citation type="submission" date="2015-07" db="EMBL/GenBank/DDBJ databases">
        <title>Genome analysis of myxobacterium Chondromyces crocatus Cm c5 reveals a high potential for natural compound synthesis and the genetic basis for the loss of fruiting body formation.</title>
        <authorList>
            <person name="Zaburannyi N."/>
            <person name="Bunk B."/>
            <person name="Maier J."/>
            <person name="Overmann J."/>
            <person name="Mueller R."/>
        </authorList>
    </citation>
    <scope>NUCLEOTIDE SEQUENCE [LARGE SCALE GENOMIC DNA]</scope>
    <source>
        <strain evidence="3 4">Cm c5</strain>
    </source>
</reference>
<keyword evidence="4" id="KW-1185">Reference proteome</keyword>
<gene>
    <name evidence="3" type="ORF">CMC5_051710</name>
</gene>
<organism evidence="3 4">
    <name type="scientific">Chondromyces crocatus</name>
    <dbReference type="NCBI Taxonomy" id="52"/>
    <lineage>
        <taxon>Bacteria</taxon>
        <taxon>Pseudomonadati</taxon>
        <taxon>Myxococcota</taxon>
        <taxon>Polyangia</taxon>
        <taxon>Polyangiales</taxon>
        <taxon>Polyangiaceae</taxon>
        <taxon>Chondromyces</taxon>
    </lineage>
</organism>
<dbReference type="Gene3D" id="3.20.20.140">
    <property type="entry name" value="Metal-dependent hydrolases"/>
    <property type="match status" value="1"/>
</dbReference>
<dbReference type="SUPFAM" id="SSF89550">
    <property type="entry name" value="PHP domain-like"/>
    <property type="match status" value="1"/>
</dbReference>
<keyword evidence="2" id="KW-0812">Transmembrane</keyword>
<evidence type="ECO:0000313" key="3">
    <source>
        <dbReference type="EMBL" id="AKT41013.1"/>
    </source>
</evidence>
<keyword evidence="2" id="KW-0472">Membrane</keyword>
<dbReference type="STRING" id="52.CMC5_051710"/>
<dbReference type="EMBL" id="CP012159">
    <property type="protein sequence ID" value="AKT41013.1"/>
    <property type="molecule type" value="Genomic_DNA"/>
</dbReference>
<feature type="region of interest" description="Disordered" evidence="1">
    <location>
        <begin position="448"/>
        <end position="469"/>
    </location>
</feature>
<feature type="region of interest" description="Disordered" evidence="1">
    <location>
        <begin position="1"/>
        <end position="25"/>
    </location>
</feature>
<protein>
    <recommendedName>
        <fullName evidence="5">Polymerase/histidinol phosphatase N-terminal domain-containing protein</fullName>
    </recommendedName>
</protein>